<protein>
    <recommendedName>
        <fullName evidence="2">DUF7924 domain-containing protein</fullName>
    </recommendedName>
</protein>
<dbReference type="RefSeq" id="XP_013264048.1">
    <property type="nucleotide sequence ID" value="XM_013408594.1"/>
</dbReference>
<feature type="compositionally biased region" description="Polar residues" evidence="1">
    <location>
        <begin position="590"/>
        <end position="599"/>
    </location>
</feature>
<gene>
    <name evidence="3" type="ORF">A1O9_03024</name>
</gene>
<dbReference type="EMBL" id="AMGV01000002">
    <property type="protein sequence ID" value="KEF61458.1"/>
    <property type="molecule type" value="Genomic_DNA"/>
</dbReference>
<proteinExistence type="predicted"/>
<evidence type="ECO:0000259" key="2">
    <source>
        <dbReference type="Pfam" id="PF25545"/>
    </source>
</evidence>
<name>A0A072PQ38_9EURO</name>
<feature type="compositionally biased region" description="Polar residues" evidence="1">
    <location>
        <begin position="123"/>
        <end position="138"/>
    </location>
</feature>
<evidence type="ECO:0000313" key="3">
    <source>
        <dbReference type="EMBL" id="KEF61458.1"/>
    </source>
</evidence>
<reference evidence="3 4" key="1">
    <citation type="submission" date="2013-03" db="EMBL/GenBank/DDBJ databases">
        <title>The Genome Sequence of Exophiala aquamarina CBS 119918.</title>
        <authorList>
            <consortium name="The Broad Institute Genomics Platform"/>
            <person name="Cuomo C."/>
            <person name="de Hoog S."/>
            <person name="Gorbushina A."/>
            <person name="Walker B."/>
            <person name="Young S.K."/>
            <person name="Zeng Q."/>
            <person name="Gargeya S."/>
            <person name="Fitzgerald M."/>
            <person name="Haas B."/>
            <person name="Abouelleil A."/>
            <person name="Allen A.W."/>
            <person name="Alvarado L."/>
            <person name="Arachchi H.M."/>
            <person name="Berlin A.M."/>
            <person name="Chapman S.B."/>
            <person name="Gainer-Dewar J."/>
            <person name="Goldberg J."/>
            <person name="Griggs A."/>
            <person name="Gujja S."/>
            <person name="Hansen M."/>
            <person name="Howarth C."/>
            <person name="Imamovic A."/>
            <person name="Ireland A."/>
            <person name="Larimer J."/>
            <person name="McCowan C."/>
            <person name="Murphy C."/>
            <person name="Pearson M."/>
            <person name="Poon T.W."/>
            <person name="Priest M."/>
            <person name="Roberts A."/>
            <person name="Saif S."/>
            <person name="Shea T."/>
            <person name="Sisk P."/>
            <person name="Sykes S."/>
            <person name="Wortman J."/>
            <person name="Nusbaum C."/>
            <person name="Birren B."/>
        </authorList>
    </citation>
    <scope>NUCLEOTIDE SEQUENCE [LARGE SCALE GENOMIC DNA]</scope>
    <source>
        <strain evidence="3 4">CBS 119918</strain>
    </source>
</reference>
<dbReference type="Pfam" id="PF25545">
    <property type="entry name" value="DUF7924"/>
    <property type="match status" value="1"/>
</dbReference>
<accession>A0A072PQ38</accession>
<evidence type="ECO:0000313" key="4">
    <source>
        <dbReference type="Proteomes" id="UP000027920"/>
    </source>
</evidence>
<feature type="region of interest" description="Disordered" evidence="1">
    <location>
        <begin position="1"/>
        <end position="160"/>
    </location>
</feature>
<feature type="domain" description="DUF7924" evidence="2">
    <location>
        <begin position="367"/>
        <end position="543"/>
    </location>
</feature>
<dbReference type="GeneID" id="25277964"/>
<feature type="region of interest" description="Disordered" evidence="1">
    <location>
        <begin position="562"/>
        <end position="622"/>
    </location>
</feature>
<sequence>MPSSNSKDKQRMKRQSSASDQRPHTRAFAKLHGLSVKVFTLEDLDDVSRKTRSRKISKPPKQSTIRSSASLPPSSKDNRAAKTTLQPPVTSNTRQTRSTKSKEKHSLEVLGGTDARSLRSPKRQSPTARQGPKTQPQSRELPISLSRPGTGLEQATGTEKRDNVSVWLNLVSPDTVQTSHDFTETDVDSHIASVSDSGDMESSSSYVTSTSAATENATTTKASTVRHIDFMEHLEFRGITDKSSGDGKLQELGLDKIVDATPSHVEFGKFESLLRVLEDYLKKFRKSVKDQSSENGLPVYDALRHEISHWRPDIGDYRRFPPMSPQDFEWDQIQCSTSSEADFHRTIMISIIDRLDFRGVFTFSCEEQWRIEKKLLIKATKDSSKITQPKPDLAISFHRDAFIESTLLEYPIELGNCLHPGKRGRERWFPFLFMEAKREDSSLRAAFEKNLYSTSQALFNIFQWMRQVPRLLEKFFKDVRTFSIVLNNEDMVLRMHRAERNKDDRLRYHFTEVARIRNYSRDAACHMVKSVLLDYALRHLHPILKETFQSVAGLDHLRESGAKRKQDLMDAQPSTQVIDDSPGPGETDPPQLQSTNTGISFDADNLTLAGPPKRSKKGRRGR</sequence>
<evidence type="ECO:0000256" key="1">
    <source>
        <dbReference type="SAM" id="MobiDB-lite"/>
    </source>
</evidence>
<dbReference type="Proteomes" id="UP000027920">
    <property type="component" value="Unassembled WGS sequence"/>
</dbReference>
<organism evidence="3 4">
    <name type="scientific">Exophiala aquamarina CBS 119918</name>
    <dbReference type="NCBI Taxonomy" id="1182545"/>
    <lineage>
        <taxon>Eukaryota</taxon>
        <taxon>Fungi</taxon>
        <taxon>Dikarya</taxon>
        <taxon>Ascomycota</taxon>
        <taxon>Pezizomycotina</taxon>
        <taxon>Eurotiomycetes</taxon>
        <taxon>Chaetothyriomycetidae</taxon>
        <taxon>Chaetothyriales</taxon>
        <taxon>Herpotrichiellaceae</taxon>
        <taxon>Exophiala</taxon>
    </lineage>
</organism>
<keyword evidence="4" id="KW-1185">Reference proteome</keyword>
<dbReference type="OrthoDB" id="5377772at2759"/>
<feature type="compositionally biased region" description="Polar residues" evidence="1">
    <location>
        <begin position="60"/>
        <end position="96"/>
    </location>
</feature>
<dbReference type="VEuPathDB" id="FungiDB:A1O9_03024"/>
<dbReference type="HOGENOM" id="CLU_446903_0_0_1"/>
<dbReference type="AlphaFoldDB" id="A0A072PQ38"/>
<dbReference type="InterPro" id="IPR057684">
    <property type="entry name" value="DUF7924"/>
</dbReference>
<comment type="caution">
    <text evidence="3">The sequence shown here is derived from an EMBL/GenBank/DDBJ whole genome shotgun (WGS) entry which is preliminary data.</text>
</comment>
<feature type="compositionally biased region" description="Basic residues" evidence="1">
    <location>
        <begin position="613"/>
        <end position="622"/>
    </location>
</feature>